<comment type="function">
    <text evidence="3">Reversible hydration of carbon dioxide.</text>
</comment>
<keyword evidence="5" id="KW-1185">Reference proteome</keyword>
<dbReference type="Pfam" id="PF00484">
    <property type="entry name" value="Pro_CA"/>
    <property type="match status" value="1"/>
</dbReference>
<comment type="caution">
    <text evidence="4">The sequence shown here is derived from an EMBL/GenBank/DDBJ whole genome shotgun (WGS) entry which is preliminary data.</text>
</comment>
<protein>
    <recommendedName>
        <fullName evidence="3">Carbonic anhydrase</fullName>
        <ecNumber evidence="3">4.2.1.1</ecNumber>
    </recommendedName>
    <alternativeName>
        <fullName evidence="3">Carbonate dehydratase</fullName>
    </alternativeName>
</protein>
<evidence type="ECO:0000256" key="1">
    <source>
        <dbReference type="ARBA" id="ARBA00006217"/>
    </source>
</evidence>
<evidence type="ECO:0000256" key="3">
    <source>
        <dbReference type="RuleBase" id="RU003956"/>
    </source>
</evidence>
<keyword evidence="2 3" id="KW-0862">Zinc</keyword>
<dbReference type="OrthoDB" id="10248475at2759"/>
<comment type="catalytic activity">
    <reaction evidence="3">
        <text>hydrogencarbonate + H(+) = CO2 + H2O</text>
        <dbReference type="Rhea" id="RHEA:10748"/>
        <dbReference type="ChEBI" id="CHEBI:15377"/>
        <dbReference type="ChEBI" id="CHEBI:15378"/>
        <dbReference type="ChEBI" id="CHEBI:16526"/>
        <dbReference type="ChEBI" id="CHEBI:17544"/>
        <dbReference type="EC" id="4.2.1.1"/>
    </reaction>
</comment>
<evidence type="ECO:0000313" key="4">
    <source>
        <dbReference type="EMBL" id="KAH7431839.1"/>
    </source>
</evidence>
<dbReference type="EMBL" id="CM035413">
    <property type="protein sequence ID" value="KAH7431839.1"/>
    <property type="molecule type" value="Genomic_DNA"/>
</dbReference>
<dbReference type="GO" id="GO:0004089">
    <property type="term" value="F:carbonate dehydratase activity"/>
    <property type="evidence" value="ECO:0007669"/>
    <property type="project" value="UniProtKB-UniRule"/>
</dbReference>
<dbReference type="EC" id="4.2.1.1" evidence="3"/>
<comment type="cofactor">
    <cofactor evidence="2">
        <name>Zn(2+)</name>
        <dbReference type="ChEBI" id="CHEBI:29105"/>
    </cofactor>
    <text evidence="2">Binds 1 zinc ion per subunit.</text>
</comment>
<proteinExistence type="inferred from homology"/>
<sequence length="96" mass="10392">MGKRFCRFPASKGDMQVEKDVLIGVADLCLPDSRVDQALVLRLELGEAFTLRSIETLLPAHSGKNGFGSAGSAIEYAMLDLTVKNRSLNNPLNCPV</sequence>
<gene>
    <name evidence="4" type="ORF">KP509_08G069100</name>
</gene>
<evidence type="ECO:0000313" key="5">
    <source>
        <dbReference type="Proteomes" id="UP000825935"/>
    </source>
</evidence>
<dbReference type="InterPro" id="IPR036874">
    <property type="entry name" value="Carbonic_anhydrase_sf"/>
</dbReference>
<keyword evidence="3" id="KW-0456">Lyase</keyword>
<organism evidence="4 5">
    <name type="scientific">Ceratopteris richardii</name>
    <name type="common">Triangle waterfern</name>
    <dbReference type="NCBI Taxonomy" id="49495"/>
    <lineage>
        <taxon>Eukaryota</taxon>
        <taxon>Viridiplantae</taxon>
        <taxon>Streptophyta</taxon>
        <taxon>Embryophyta</taxon>
        <taxon>Tracheophyta</taxon>
        <taxon>Polypodiopsida</taxon>
        <taxon>Polypodiidae</taxon>
        <taxon>Polypodiales</taxon>
        <taxon>Pteridineae</taxon>
        <taxon>Pteridaceae</taxon>
        <taxon>Parkerioideae</taxon>
        <taxon>Ceratopteris</taxon>
    </lineage>
</organism>
<feature type="binding site" evidence="2">
    <location>
        <position position="32"/>
    </location>
    <ligand>
        <name>Zn(2+)</name>
        <dbReference type="ChEBI" id="CHEBI:29105"/>
    </ligand>
</feature>
<dbReference type="InterPro" id="IPR001765">
    <property type="entry name" value="Carbonic_anhydrase"/>
</dbReference>
<evidence type="ECO:0000256" key="2">
    <source>
        <dbReference type="PIRSR" id="PIRSR601765-1"/>
    </source>
</evidence>
<comment type="similarity">
    <text evidence="1 3">Belongs to the beta-class carbonic anhydrase family.</text>
</comment>
<dbReference type="AlphaFoldDB" id="A0A8T2UHD9"/>
<dbReference type="Proteomes" id="UP000825935">
    <property type="component" value="Chromosome 8"/>
</dbReference>
<accession>A0A8T2UHD9</accession>
<reference evidence="4" key="1">
    <citation type="submission" date="2021-08" db="EMBL/GenBank/DDBJ databases">
        <title>WGS assembly of Ceratopteris richardii.</title>
        <authorList>
            <person name="Marchant D.B."/>
            <person name="Chen G."/>
            <person name="Jenkins J."/>
            <person name="Shu S."/>
            <person name="Leebens-Mack J."/>
            <person name="Grimwood J."/>
            <person name="Schmutz J."/>
            <person name="Soltis P."/>
            <person name="Soltis D."/>
            <person name="Chen Z.-H."/>
        </authorList>
    </citation>
    <scope>NUCLEOTIDE SEQUENCE</scope>
    <source>
        <strain evidence="4">Whitten #5841</strain>
        <tissue evidence="4">Leaf</tissue>
    </source>
</reference>
<keyword evidence="2" id="KW-0479">Metal-binding</keyword>
<dbReference type="GO" id="GO:0008270">
    <property type="term" value="F:zinc ion binding"/>
    <property type="evidence" value="ECO:0007669"/>
    <property type="project" value="UniProtKB-UniRule"/>
</dbReference>
<dbReference type="SUPFAM" id="SSF53056">
    <property type="entry name" value="beta-carbonic anhydrase, cab"/>
    <property type="match status" value="1"/>
</dbReference>
<name>A0A8T2UHD9_CERRI</name>
<dbReference type="Gene3D" id="3.40.1050.10">
    <property type="entry name" value="Carbonic anhydrase"/>
    <property type="match status" value="1"/>
</dbReference>